<evidence type="ECO:0000256" key="1">
    <source>
        <dbReference type="SAM" id="MobiDB-lite"/>
    </source>
</evidence>
<name>A0A448X2A9_9PLAT</name>
<protein>
    <submittedName>
        <fullName evidence="2">Uncharacterized protein</fullName>
    </submittedName>
</protein>
<reference evidence="2" key="1">
    <citation type="submission" date="2018-11" db="EMBL/GenBank/DDBJ databases">
        <authorList>
            <consortium name="Pathogen Informatics"/>
        </authorList>
    </citation>
    <scope>NUCLEOTIDE SEQUENCE</scope>
</reference>
<feature type="compositionally biased region" description="Basic and acidic residues" evidence="1">
    <location>
        <begin position="47"/>
        <end position="66"/>
    </location>
</feature>
<evidence type="ECO:0000313" key="2">
    <source>
        <dbReference type="EMBL" id="VEL26228.1"/>
    </source>
</evidence>
<feature type="region of interest" description="Disordered" evidence="1">
    <location>
        <begin position="32"/>
        <end position="84"/>
    </location>
</feature>
<dbReference type="Proteomes" id="UP000784294">
    <property type="component" value="Unassembled WGS sequence"/>
</dbReference>
<proteinExistence type="predicted"/>
<evidence type="ECO:0000313" key="3">
    <source>
        <dbReference type="Proteomes" id="UP000784294"/>
    </source>
</evidence>
<organism evidence="2 3">
    <name type="scientific">Protopolystoma xenopodis</name>
    <dbReference type="NCBI Taxonomy" id="117903"/>
    <lineage>
        <taxon>Eukaryota</taxon>
        <taxon>Metazoa</taxon>
        <taxon>Spiralia</taxon>
        <taxon>Lophotrochozoa</taxon>
        <taxon>Platyhelminthes</taxon>
        <taxon>Monogenea</taxon>
        <taxon>Polyopisthocotylea</taxon>
        <taxon>Polystomatidea</taxon>
        <taxon>Polystomatidae</taxon>
        <taxon>Protopolystoma</taxon>
    </lineage>
</organism>
<dbReference type="AlphaFoldDB" id="A0A448X2A9"/>
<dbReference type="EMBL" id="CAAALY010078878">
    <property type="protein sequence ID" value="VEL26228.1"/>
    <property type="molecule type" value="Genomic_DNA"/>
</dbReference>
<sequence>MEAARLERELQEASIATGLPVDVTQVRQREVDWLSGQEDENALTETKVSEDKVTENGKQESKDNHVGYHASLASESEVQIDIDPDYSMEREVDARQEEEELEEKLSECAGDYNEEWKSKEGLGTSNAYIFNKGIRTKEENRINEDKVGQQNQELNFQDDLKKCIIVEGEEEISKLDSSTTNIQENCVDGPAQWLDEAYNTNKRNSMKSCGDAITEKNGRTLLGLGDKLGQLDTCIAETESLEIRSSSDQEESYKSDPYQTNADKVGVWQLTNPREIVKRPWFCI</sequence>
<keyword evidence="3" id="KW-1185">Reference proteome</keyword>
<gene>
    <name evidence="2" type="ORF">PXEA_LOCUS19668</name>
</gene>
<accession>A0A448X2A9</accession>
<comment type="caution">
    <text evidence="2">The sequence shown here is derived from an EMBL/GenBank/DDBJ whole genome shotgun (WGS) entry which is preliminary data.</text>
</comment>